<evidence type="ECO:0000313" key="17">
    <source>
        <dbReference type="Proteomes" id="UP000235162"/>
    </source>
</evidence>
<keyword evidence="8" id="KW-0283">Flagellar rotation</keyword>
<gene>
    <name evidence="16" type="primary">motA</name>
    <name evidence="16" type="ORF">C0029_06550</name>
</gene>
<comment type="subcellular location">
    <subcellularLocation>
        <location evidence="1">Cell inner membrane</location>
        <topology evidence="1">Multi-pass membrane protein</topology>
    </subcellularLocation>
</comment>
<feature type="transmembrane region" description="Helical" evidence="13">
    <location>
        <begin position="201"/>
        <end position="220"/>
    </location>
</feature>
<dbReference type="Proteomes" id="UP000235162">
    <property type="component" value="Unassembled WGS sequence"/>
</dbReference>
<evidence type="ECO:0000256" key="13">
    <source>
        <dbReference type="SAM" id="Phobius"/>
    </source>
</evidence>
<keyword evidence="10 13" id="KW-1133">Transmembrane helix</keyword>
<dbReference type="InterPro" id="IPR000540">
    <property type="entry name" value="Flag_MotA_CS"/>
</dbReference>
<evidence type="ECO:0000259" key="14">
    <source>
        <dbReference type="Pfam" id="PF01618"/>
    </source>
</evidence>
<keyword evidence="5" id="KW-0145">Chemotaxis</keyword>
<dbReference type="PROSITE" id="PS01307">
    <property type="entry name" value="MOTA"/>
    <property type="match status" value="1"/>
</dbReference>
<dbReference type="GO" id="GO:0071978">
    <property type="term" value="P:bacterial-type flagellum-dependent swarming motility"/>
    <property type="evidence" value="ECO:0007669"/>
    <property type="project" value="InterPro"/>
</dbReference>
<dbReference type="EMBL" id="PKUR01000002">
    <property type="protein sequence ID" value="PLW86104.1"/>
    <property type="molecule type" value="Genomic_DNA"/>
</dbReference>
<keyword evidence="16" id="KW-0966">Cell projection</keyword>
<keyword evidence="11" id="KW-0406">Ion transport</keyword>
<evidence type="ECO:0000256" key="1">
    <source>
        <dbReference type="ARBA" id="ARBA00004429"/>
    </source>
</evidence>
<dbReference type="GO" id="GO:0005886">
    <property type="term" value="C:plasma membrane"/>
    <property type="evidence" value="ECO:0007669"/>
    <property type="project" value="UniProtKB-SubCell"/>
</dbReference>
<accession>A0AAP8MER2</accession>
<protein>
    <submittedName>
        <fullName evidence="16">Flagellar motor stator protein MotA</fullName>
    </submittedName>
</protein>
<dbReference type="GO" id="GO:1902600">
    <property type="term" value="P:proton transmembrane transport"/>
    <property type="evidence" value="ECO:0007669"/>
    <property type="project" value="UniProtKB-KW"/>
</dbReference>
<evidence type="ECO:0000256" key="11">
    <source>
        <dbReference type="ARBA" id="ARBA00023065"/>
    </source>
</evidence>
<comment type="similarity">
    <text evidence="2">Belongs to the MotA family.</text>
</comment>
<reference evidence="16 17" key="1">
    <citation type="submission" date="2018-01" db="EMBL/GenBank/DDBJ databases">
        <title>The draft genome sequence of Halioglobus japonicus S1-36.</title>
        <authorList>
            <person name="Du Z.-J."/>
            <person name="Shi M.-J."/>
        </authorList>
    </citation>
    <scope>NUCLEOTIDE SEQUENCE [LARGE SCALE GENOMIC DNA]</scope>
    <source>
        <strain evidence="16 17">S1-36</strain>
    </source>
</reference>
<evidence type="ECO:0000256" key="10">
    <source>
        <dbReference type="ARBA" id="ARBA00022989"/>
    </source>
</evidence>
<evidence type="ECO:0000313" key="16">
    <source>
        <dbReference type="EMBL" id="PLW86104.1"/>
    </source>
</evidence>
<evidence type="ECO:0000256" key="4">
    <source>
        <dbReference type="ARBA" id="ARBA00022475"/>
    </source>
</evidence>
<evidence type="ECO:0000256" key="7">
    <source>
        <dbReference type="ARBA" id="ARBA00022692"/>
    </source>
</evidence>
<comment type="caution">
    <text evidence="16">The sequence shown here is derived from an EMBL/GenBank/DDBJ whole genome shotgun (WGS) entry which is preliminary data.</text>
</comment>
<keyword evidence="9" id="KW-0375">Hydrogen ion transport</keyword>
<keyword evidence="6" id="KW-0997">Cell inner membrane</keyword>
<evidence type="ECO:0000256" key="5">
    <source>
        <dbReference type="ARBA" id="ARBA00022500"/>
    </source>
</evidence>
<dbReference type="Pfam" id="PF01618">
    <property type="entry name" value="MotA_ExbB"/>
    <property type="match status" value="1"/>
</dbReference>
<dbReference type="RefSeq" id="WP_102106199.1">
    <property type="nucleotide sequence ID" value="NZ_BMYL01000002.1"/>
</dbReference>
<evidence type="ECO:0000256" key="3">
    <source>
        <dbReference type="ARBA" id="ARBA00022448"/>
    </source>
</evidence>
<evidence type="ECO:0000256" key="8">
    <source>
        <dbReference type="ARBA" id="ARBA00022779"/>
    </source>
</evidence>
<dbReference type="GO" id="GO:0006935">
    <property type="term" value="P:chemotaxis"/>
    <property type="evidence" value="ECO:0007669"/>
    <property type="project" value="UniProtKB-KW"/>
</dbReference>
<evidence type="ECO:0000256" key="6">
    <source>
        <dbReference type="ARBA" id="ARBA00022519"/>
    </source>
</evidence>
<keyword evidence="12 13" id="KW-0472">Membrane</keyword>
<feature type="domain" description="MotA/TolQ/ExbB proton channel" evidence="14">
    <location>
        <begin position="124"/>
        <end position="236"/>
    </location>
</feature>
<keyword evidence="4" id="KW-1003">Cell membrane</keyword>
<dbReference type="PANTHER" id="PTHR30433">
    <property type="entry name" value="CHEMOTAXIS PROTEIN MOTA"/>
    <property type="match status" value="1"/>
</dbReference>
<evidence type="ECO:0000256" key="2">
    <source>
        <dbReference type="ARBA" id="ARBA00008038"/>
    </source>
</evidence>
<evidence type="ECO:0000259" key="15">
    <source>
        <dbReference type="Pfam" id="PF20560"/>
    </source>
</evidence>
<name>A0AAP8MER2_9GAMM</name>
<feature type="transmembrane region" description="Helical" evidence="13">
    <location>
        <begin position="171"/>
        <end position="189"/>
    </location>
</feature>
<dbReference type="AlphaFoldDB" id="A0AAP8MER2"/>
<dbReference type="InterPro" id="IPR046786">
    <property type="entry name" value="MotA_N"/>
</dbReference>
<dbReference type="Pfam" id="PF20560">
    <property type="entry name" value="MotA_N"/>
    <property type="match status" value="1"/>
</dbReference>
<organism evidence="16 17">
    <name type="scientific">Halioglobus japonicus</name>
    <dbReference type="NCBI Taxonomy" id="930805"/>
    <lineage>
        <taxon>Bacteria</taxon>
        <taxon>Pseudomonadati</taxon>
        <taxon>Pseudomonadota</taxon>
        <taxon>Gammaproteobacteria</taxon>
        <taxon>Cellvibrionales</taxon>
        <taxon>Halieaceae</taxon>
        <taxon>Halioglobus</taxon>
    </lineage>
</organism>
<dbReference type="NCBIfam" id="TIGR03818">
    <property type="entry name" value="MotA1"/>
    <property type="match status" value="1"/>
</dbReference>
<keyword evidence="17" id="KW-1185">Reference proteome</keyword>
<feature type="transmembrane region" description="Helical" evidence="13">
    <location>
        <begin position="32"/>
        <end position="49"/>
    </location>
</feature>
<feature type="domain" description="Motility protein A N-terminal" evidence="15">
    <location>
        <begin position="5"/>
        <end position="93"/>
    </location>
</feature>
<keyword evidence="7 13" id="KW-0812">Transmembrane</keyword>
<proteinExistence type="inferred from homology"/>
<dbReference type="PANTHER" id="PTHR30433:SF4">
    <property type="entry name" value="MOTILITY PROTEIN A"/>
    <property type="match status" value="1"/>
</dbReference>
<dbReference type="InterPro" id="IPR047055">
    <property type="entry name" value="MotA-like"/>
</dbReference>
<evidence type="ECO:0000256" key="12">
    <source>
        <dbReference type="ARBA" id="ARBA00023136"/>
    </source>
</evidence>
<sequence>MLIAIGFLIVVVSVFGGVLLAGGRLGPLFQPAEILMIAGAALGAFVASNNSQSMRTTVRAFKRLRPASGYGRALYMDLMGLLYELLTKARREGALAIESDIEDPSNSALFAAHPVASADRLITDFIADYLRLTATGSVGPVELDELMLHEIEVFELEYEVPVRSLHRTADAMPAFGIVAAVLGVVHALSWASAGPDQLGSMIAHALVGTFLGLFIGYGFIAPLGSRLERQGAEVVKVLQCIRVCLLANIHGYAPRIAVEFGRKALFSTERPTFLELEAHVRGQHVI</sequence>
<keyword evidence="16" id="KW-0282">Flagellum</keyword>
<evidence type="ECO:0000256" key="9">
    <source>
        <dbReference type="ARBA" id="ARBA00022781"/>
    </source>
</evidence>
<dbReference type="InterPro" id="IPR022522">
    <property type="entry name" value="Flagellar_motor_stator_MotA"/>
</dbReference>
<keyword evidence="3" id="KW-0813">Transport</keyword>
<dbReference type="InterPro" id="IPR002898">
    <property type="entry name" value="MotA_ExbB_proton_chnl"/>
</dbReference>
<keyword evidence="16" id="KW-0969">Cilium</keyword>